<accession>A0A5A7QFQ1</accession>
<feature type="compositionally biased region" description="Basic and acidic residues" evidence="1">
    <location>
        <begin position="40"/>
        <end position="49"/>
    </location>
</feature>
<evidence type="ECO:0000313" key="3">
    <source>
        <dbReference type="Proteomes" id="UP000325081"/>
    </source>
</evidence>
<organism evidence="2 3">
    <name type="scientific">Striga asiatica</name>
    <name type="common">Asiatic witchweed</name>
    <name type="synonym">Buchnera asiatica</name>
    <dbReference type="NCBI Taxonomy" id="4170"/>
    <lineage>
        <taxon>Eukaryota</taxon>
        <taxon>Viridiplantae</taxon>
        <taxon>Streptophyta</taxon>
        <taxon>Embryophyta</taxon>
        <taxon>Tracheophyta</taxon>
        <taxon>Spermatophyta</taxon>
        <taxon>Magnoliopsida</taxon>
        <taxon>eudicotyledons</taxon>
        <taxon>Gunneridae</taxon>
        <taxon>Pentapetalae</taxon>
        <taxon>asterids</taxon>
        <taxon>lamiids</taxon>
        <taxon>Lamiales</taxon>
        <taxon>Orobanchaceae</taxon>
        <taxon>Buchnereae</taxon>
        <taxon>Striga</taxon>
    </lineage>
</organism>
<evidence type="ECO:0000256" key="1">
    <source>
        <dbReference type="SAM" id="MobiDB-lite"/>
    </source>
</evidence>
<keyword evidence="3" id="KW-1185">Reference proteome</keyword>
<proteinExistence type="predicted"/>
<dbReference type="Proteomes" id="UP000325081">
    <property type="component" value="Unassembled WGS sequence"/>
</dbReference>
<sequence>MSKSQKRNSSVLVIFHSHRVGRRFRSPSPSQHPWPTPGKRLADGHHHLADQPGRYNVRQPSSSPPMTGDSGAEAGLLSGRVRRAEETRRLGWGSEARRRGCVAVTAGFLEMGRLGKLDGGVGNRECRNSGERGILWWHHRLPPAVAGRRI</sequence>
<evidence type="ECO:0000313" key="2">
    <source>
        <dbReference type="EMBL" id="GER44010.1"/>
    </source>
</evidence>
<gene>
    <name evidence="2" type="ORF">STAS_20892</name>
</gene>
<name>A0A5A7QFQ1_STRAF</name>
<feature type="region of interest" description="Disordered" evidence="1">
    <location>
        <begin position="20"/>
        <end position="80"/>
    </location>
</feature>
<comment type="caution">
    <text evidence="2">The sequence shown here is derived from an EMBL/GenBank/DDBJ whole genome shotgun (WGS) entry which is preliminary data.</text>
</comment>
<reference evidence="3" key="1">
    <citation type="journal article" date="2019" name="Curr. Biol.">
        <title>Genome Sequence of Striga asiatica Provides Insight into the Evolution of Plant Parasitism.</title>
        <authorList>
            <person name="Yoshida S."/>
            <person name="Kim S."/>
            <person name="Wafula E.K."/>
            <person name="Tanskanen J."/>
            <person name="Kim Y.M."/>
            <person name="Honaas L."/>
            <person name="Yang Z."/>
            <person name="Spallek T."/>
            <person name="Conn C.E."/>
            <person name="Ichihashi Y."/>
            <person name="Cheong K."/>
            <person name="Cui S."/>
            <person name="Der J.P."/>
            <person name="Gundlach H."/>
            <person name="Jiao Y."/>
            <person name="Hori C."/>
            <person name="Ishida J.K."/>
            <person name="Kasahara H."/>
            <person name="Kiba T."/>
            <person name="Kim M.S."/>
            <person name="Koo N."/>
            <person name="Laohavisit A."/>
            <person name="Lee Y.H."/>
            <person name="Lumba S."/>
            <person name="McCourt P."/>
            <person name="Mortimer J.C."/>
            <person name="Mutuku J.M."/>
            <person name="Nomura T."/>
            <person name="Sasaki-Sekimoto Y."/>
            <person name="Seto Y."/>
            <person name="Wang Y."/>
            <person name="Wakatake T."/>
            <person name="Sakakibara H."/>
            <person name="Demura T."/>
            <person name="Yamaguchi S."/>
            <person name="Yoneyama K."/>
            <person name="Manabe R.I."/>
            <person name="Nelson D.C."/>
            <person name="Schulman A.H."/>
            <person name="Timko M.P."/>
            <person name="dePamphilis C.W."/>
            <person name="Choi D."/>
            <person name="Shirasu K."/>
        </authorList>
    </citation>
    <scope>NUCLEOTIDE SEQUENCE [LARGE SCALE GENOMIC DNA]</scope>
    <source>
        <strain evidence="3">cv. UVA1</strain>
    </source>
</reference>
<dbReference type="AlphaFoldDB" id="A0A5A7QFQ1"/>
<protein>
    <submittedName>
        <fullName evidence="2">Defective in exine formation protein</fullName>
    </submittedName>
</protein>
<dbReference type="EMBL" id="BKCP01006848">
    <property type="protein sequence ID" value="GER44010.1"/>
    <property type="molecule type" value="Genomic_DNA"/>
</dbReference>